<protein>
    <submittedName>
        <fullName evidence="1">Uncharacterized protein</fullName>
    </submittedName>
</protein>
<keyword evidence="2" id="KW-1185">Reference proteome</keyword>
<accession>A0AAV6HM57</accession>
<comment type="caution">
    <text evidence="1">The sequence shown here is derived from an EMBL/GenBank/DDBJ whole genome shotgun (WGS) entry which is preliminary data.</text>
</comment>
<name>A0AAV6HM57_9ERIC</name>
<organism evidence="1 2">
    <name type="scientific">Rhododendron griersonianum</name>
    <dbReference type="NCBI Taxonomy" id="479676"/>
    <lineage>
        <taxon>Eukaryota</taxon>
        <taxon>Viridiplantae</taxon>
        <taxon>Streptophyta</taxon>
        <taxon>Embryophyta</taxon>
        <taxon>Tracheophyta</taxon>
        <taxon>Spermatophyta</taxon>
        <taxon>Magnoliopsida</taxon>
        <taxon>eudicotyledons</taxon>
        <taxon>Gunneridae</taxon>
        <taxon>Pentapetalae</taxon>
        <taxon>asterids</taxon>
        <taxon>Ericales</taxon>
        <taxon>Ericaceae</taxon>
        <taxon>Ericoideae</taxon>
        <taxon>Rhodoreae</taxon>
        <taxon>Rhododendron</taxon>
    </lineage>
</organism>
<evidence type="ECO:0000313" key="1">
    <source>
        <dbReference type="EMBL" id="KAG5512754.1"/>
    </source>
</evidence>
<sequence length="222" mass="24192">MGVIFNSRPTEMMAQINGLLVGDDGPLCGVLSTAKQVLAAGLVELAGDGSSATVSHTGDRFYRERGSSEVHPVDRFHNGLEVINQCSNPVVEITIPQPWVFKFTEITPSSLLVGHGEFELSAQSNLKNHFQIFCFVCGYCDQFDVWLLSNRTFRMFCFVAEPLLVAAAVLQCSLMQCSLLFCYVQSFAHILFSGAAELVEQSAVELLLLCIDGTIAAIGAKF</sequence>
<dbReference type="EMBL" id="JACTNZ010000042">
    <property type="protein sequence ID" value="KAG5512754.1"/>
    <property type="molecule type" value="Genomic_DNA"/>
</dbReference>
<evidence type="ECO:0000313" key="2">
    <source>
        <dbReference type="Proteomes" id="UP000823749"/>
    </source>
</evidence>
<dbReference type="Proteomes" id="UP000823749">
    <property type="component" value="Unassembled WGS sequence"/>
</dbReference>
<reference evidence="1" key="1">
    <citation type="submission" date="2020-08" db="EMBL/GenBank/DDBJ databases">
        <title>Plant Genome Project.</title>
        <authorList>
            <person name="Zhang R.-G."/>
        </authorList>
    </citation>
    <scope>NUCLEOTIDE SEQUENCE</scope>
    <source>
        <strain evidence="1">WSP0</strain>
        <tissue evidence="1">Leaf</tissue>
    </source>
</reference>
<gene>
    <name evidence="1" type="ORF">RHGRI_038842</name>
</gene>
<proteinExistence type="predicted"/>
<dbReference type="AlphaFoldDB" id="A0AAV6HM57"/>